<dbReference type="Proteomes" id="UP000245412">
    <property type="component" value="Unassembled WGS sequence"/>
</dbReference>
<dbReference type="AlphaFoldDB" id="A0AB73T6Y7"/>
<reference evidence="3 4" key="1">
    <citation type="submission" date="2018-05" db="EMBL/GenBank/DDBJ databases">
        <authorList>
            <person name="Goeker M."/>
            <person name="Huntemann M."/>
            <person name="Clum A."/>
            <person name="Pillay M."/>
            <person name="Palaniappan K."/>
            <person name="Varghese N."/>
            <person name="Mikhailova N."/>
            <person name="Stamatis D."/>
            <person name="Reddy T."/>
            <person name="Daum C."/>
            <person name="Shapiro N."/>
            <person name="Ivanova N."/>
            <person name="Kyrpides N."/>
            <person name="Woyke T."/>
        </authorList>
    </citation>
    <scope>NUCLEOTIDE SEQUENCE [LARGE SCALE GENOMIC DNA]</scope>
    <source>
        <strain evidence="3 4">DSM 26524</strain>
    </source>
</reference>
<proteinExistence type="predicted"/>
<protein>
    <submittedName>
        <fullName evidence="3">ABC-type glycerol-3-phosphate transport system substrate-binding protein</fullName>
    </submittedName>
</protein>
<dbReference type="PANTHER" id="PTHR43649">
    <property type="entry name" value="ARABINOSE-BINDING PROTEIN-RELATED"/>
    <property type="match status" value="1"/>
</dbReference>
<evidence type="ECO:0000313" key="4">
    <source>
        <dbReference type="Proteomes" id="UP000245412"/>
    </source>
</evidence>
<dbReference type="SUPFAM" id="SSF53850">
    <property type="entry name" value="Periplasmic binding protein-like II"/>
    <property type="match status" value="1"/>
</dbReference>
<name>A0AB73T6Y7_9FIRM</name>
<dbReference type="EMBL" id="QGGY01000003">
    <property type="protein sequence ID" value="PWJ77418.1"/>
    <property type="molecule type" value="Genomic_DNA"/>
</dbReference>
<dbReference type="Gene3D" id="3.40.190.10">
    <property type="entry name" value="Periplasmic binding protein-like II"/>
    <property type="match status" value="2"/>
</dbReference>
<keyword evidence="1 2" id="KW-0732">Signal</keyword>
<comment type="caution">
    <text evidence="3">The sequence shown here is derived from an EMBL/GenBank/DDBJ whole genome shotgun (WGS) entry which is preliminary data.</text>
</comment>
<organism evidence="3 4">
    <name type="scientific">Murimonas intestini</name>
    <dbReference type="NCBI Taxonomy" id="1337051"/>
    <lineage>
        <taxon>Bacteria</taxon>
        <taxon>Bacillati</taxon>
        <taxon>Bacillota</taxon>
        <taxon>Clostridia</taxon>
        <taxon>Lachnospirales</taxon>
        <taxon>Lachnospiraceae</taxon>
        <taxon>Murimonas</taxon>
    </lineage>
</organism>
<dbReference type="PROSITE" id="PS51257">
    <property type="entry name" value="PROKAR_LIPOPROTEIN"/>
    <property type="match status" value="1"/>
</dbReference>
<dbReference type="PANTHER" id="PTHR43649:SF33">
    <property type="entry name" value="POLYGALACTURONAN_RHAMNOGALACTURONAN-BINDING PROTEIN YTCQ"/>
    <property type="match status" value="1"/>
</dbReference>
<feature type="signal peptide" evidence="2">
    <location>
        <begin position="1"/>
        <end position="21"/>
    </location>
</feature>
<accession>A0AB73T6Y7</accession>
<dbReference type="InterPro" id="IPR050490">
    <property type="entry name" value="Bact_solute-bd_prot1"/>
</dbReference>
<gene>
    <name evidence="3" type="ORF">C7383_103263</name>
</gene>
<dbReference type="RefSeq" id="WP_109625517.1">
    <property type="nucleotide sequence ID" value="NZ_CABJAT010000007.1"/>
</dbReference>
<feature type="chain" id="PRO_5044502992" evidence="2">
    <location>
        <begin position="22"/>
        <end position="564"/>
    </location>
</feature>
<keyword evidence="4" id="KW-1185">Reference proteome</keyword>
<sequence length="564" mass="63860">MKIKNCFLTVLASACILGVCAAGGCSQTAGGGEKPEWMAGKDFSKHLEISVGYWNIEEMAARTQPDAIQKYIEELLNITIKPVSVTWTNYKEYYQMLNATDNLPDVFATLTISSNDSNDSAIFEDFINSGAIRPLPDDLTGYPDLNSLFDDLEYTRRQDGKYYAIPRVSFRDEILGSTDAAMLVRRDWMDNLSIDDPKNLDEFIDMITAFAKDDPDGNGIDDTLGYNVNNLVAIGKWVMLGIAPECNTYTWVESDDGTFVPCWTTEGFKDVVAAYRRMYESGGLDPDFYIKTPNAVMEDFANGRLGALEYKSAAGSLEDLKALWDRYNDKPFDECVDILHIFPAPDGNCYSNSSFVSWSESFISSQVDDEKMERILCLYEYLLSDEGIRLTKYGLEGEDYELDKDGSYSCLLDTDSQSTIRVLQEKYPSIYLFANLASLNGGWSDFEETEANYLRYGRHCVTLAKKDVTWNQENTIQLERPYQFLLFPKETSDIFSTTNAFNSFVKCIIGEEDAVLMWEKVLDGYKKQGLDEYIQRQNERYFESIEAESPAATRRSTSACISSR</sequence>
<evidence type="ECO:0000256" key="2">
    <source>
        <dbReference type="SAM" id="SignalP"/>
    </source>
</evidence>
<evidence type="ECO:0000256" key="1">
    <source>
        <dbReference type="ARBA" id="ARBA00022729"/>
    </source>
</evidence>
<evidence type="ECO:0000313" key="3">
    <source>
        <dbReference type="EMBL" id="PWJ77418.1"/>
    </source>
</evidence>